<dbReference type="KEGG" id="aalt:CC77DRAFT_1013598"/>
<dbReference type="Proteomes" id="UP000077248">
    <property type="component" value="Unassembled WGS sequence"/>
</dbReference>
<sequence>MSSPLTIVVTGSNRGIGQGIVHLLASTQHPQPLHIYATSRGGIDLKAQVQPPNEIKYAKLDVSDKSSITSFLKLALHNNGKIDVLINNAGINNNSNETPESAEQTVNVNYHGTKQVCQLFLEQGKMKSTPGARIVNVSSTASVLSNYPPATQSRFRSVTSIPDIDTLAQEYIKSVQSQNQESAGFGAPPKSYQVSKALMNALTVVLAKENENVAINCCCPGWVDSDMGNQIGRPPKTLEEGARIPVRLGIGQLGHKGNLNGGLGEETERVSGRYFGNDGVTDRGWGKARDW</sequence>
<dbReference type="PANTHER" id="PTHR43963:SF6">
    <property type="entry name" value="CHAIN DEHYDROGENASE FAMILY PROTEIN, PUTATIVE (AFU_ORTHOLOGUE AFUA_3G15350)-RELATED"/>
    <property type="match status" value="1"/>
</dbReference>
<dbReference type="PRINTS" id="PR00080">
    <property type="entry name" value="SDRFAMILY"/>
</dbReference>
<protein>
    <submittedName>
        <fullName evidence="5">NAD(P)-binding protein</fullName>
    </submittedName>
</protein>
<dbReference type="PRINTS" id="PR00081">
    <property type="entry name" value="GDHRDH"/>
</dbReference>
<dbReference type="EMBL" id="KV441496">
    <property type="protein sequence ID" value="OAG15058.1"/>
    <property type="molecule type" value="Genomic_DNA"/>
</dbReference>
<keyword evidence="3" id="KW-0560">Oxidoreductase</keyword>
<evidence type="ECO:0000256" key="3">
    <source>
        <dbReference type="ARBA" id="ARBA00023002"/>
    </source>
</evidence>
<gene>
    <name evidence="5" type="ORF">CC77DRAFT_1013598</name>
</gene>
<dbReference type="AlphaFoldDB" id="A0A177D6N1"/>
<evidence type="ECO:0000256" key="4">
    <source>
        <dbReference type="RuleBase" id="RU000363"/>
    </source>
</evidence>
<dbReference type="InterPro" id="IPR036291">
    <property type="entry name" value="NAD(P)-bd_dom_sf"/>
</dbReference>
<proteinExistence type="inferred from homology"/>
<dbReference type="GO" id="GO:0016491">
    <property type="term" value="F:oxidoreductase activity"/>
    <property type="evidence" value="ECO:0007669"/>
    <property type="project" value="UniProtKB-KW"/>
</dbReference>
<dbReference type="Pfam" id="PF00106">
    <property type="entry name" value="adh_short"/>
    <property type="match status" value="1"/>
</dbReference>
<name>A0A177D6N1_ALTAL</name>
<dbReference type="VEuPathDB" id="FungiDB:CC77DRAFT_1013598"/>
<dbReference type="PANTHER" id="PTHR43963">
    <property type="entry name" value="CARBONYL REDUCTASE 1-RELATED"/>
    <property type="match status" value="1"/>
</dbReference>
<evidence type="ECO:0000313" key="6">
    <source>
        <dbReference type="Proteomes" id="UP000077248"/>
    </source>
</evidence>
<dbReference type="SUPFAM" id="SSF51735">
    <property type="entry name" value="NAD(P)-binding Rossmann-fold domains"/>
    <property type="match status" value="1"/>
</dbReference>
<dbReference type="RefSeq" id="XP_018380479.1">
    <property type="nucleotide sequence ID" value="XM_018523846.1"/>
</dbReference>
<dbReference type="OMA" id="YWANDSV"/>
<accession>A0A177D6N1</accession>
<evidence type="ECO:0000256" key="1">
    <source>
        <dbReference type="ARBA" id="ARBA00006484"/>
    </source>
</evidence>
<keyword evidence="6" id="KW-1185">Reference proteome</keyword>
<comment type="similarity">
    <text evidence="1 4">Belongs to the short-chain dehydrogenases/reductases (SDR) family.</text>
</comment>
<dbReference type="Gene3D" id="3.40.50.720">
    <property type="entry name" value="NAD(P)-binding Rossmann-like Domain"/>
    <property type="match status" value="1"/>
</dbReference>
<dbReference type="InterPro" id="IPR002347">
    <property type="entry name" value="SDR_fam"/>
</dbReference>
<evidence type="ECO:0000313" key="5">
    <source>
        <dbReference type="EMBL" id="OAG15058.1"/>
    </source>
</evidence>
<evidence type="ECO:0000256" key="2">
    <source>
        <dbReference type="ARBA" id="ARBA00022857"/>
    </source>
</evidence>
<dbReference type="GeneID" id="29109440"/>
<organism evidence="5 6">
    <name type="scientific">Alternaria alternata</name>
    <name type="common">Alternaria rot fungus</name>
    <name type="synonym">Torula alternata</name>
    <dbReference type="NCBI Taxonomy" id="5599"/>
    <lineage>
        <taxon>Eukaryota</taxon>
        <taxon>Fungi</taxon>
        <taxon>Dikarya</taxon>
        <taxon>Ascomycota</taxon>
        <taxon>Pezizomycotina</taxon>
        <taxon>Dothideomycetes</taxon>
        <taxon>Pleosporomycetidae</taxon>
        <taxon>Pleosporales</taxon>
        <taxon>Pleosporineae</taxon>
        <taxon>Pleosporaceae</taxon>
        <taxon>Alternaria</taxon>
        <taxon>Alternaria sect. Alternaria</taxon>
        <taxon>Alternaria alternata complex</taxon>
    </lineage>
</organism>
<keyword evidence="2" id="KW-0521">NADP</keyword>
<reference evidence="5 6" key="1">
    <citation type="submission" date="2016-05" db="EMBL/GenBank/DDBJ databases">
        <title>Comparative analysis of secretome profiles of manganese(II)-oxidizing ascomycete fungi.</title>
        <authorList>
            <consortium name="DOE Joint Genome Institute"/>
            <person name="Zeiner C.A."/>
            <person name="Purvine S.O."/>
            <person name="Zink E.M."/>
            <person name="Wu S."/>
            <person name="Pasa-Tolic L."/>
            <person name="Chaput D.L."/>
            <person name="Haridas S."/>
            <person name="Grigoriev I.V."/>
            <person name="Santelli C.M."/>
            <person name="Hansel C.M."/>
        </authorList>
    </citation>
    <scope>NUCLEOTIDE SEQUENCE [LARGE SCALE GENOMIC DNA]</scope>
    <source>
        <strain evidence="5 6">SRC1lrK2f</strain>
    </source>
</reference>